<dbReference type="Pfam" id="PF02687">
    <property type="entry name" value="FtsX"/>
    <property type="match status" value="2"/>
</dbReference>
<evidence type="ECO:0000256" key="6">
    <source>
        <dbReference type="ARBA" id="ARBA00038076"/>
    </source>
</evidence>
<comment type="subcellular location">
    <subcellularLocation>
        <location evidence="1">Cell membrane</location>
        <topology evidence="1">Multi-pass membrane protein</topology>
    </subcellularLocation>
</comment>
<evidence type="ECO:0000256" key="1">
    <source>
        <dbReference type="ARBA" id="ARBA00004651"/>
    </source>
</evidence>
<keyword evidence="5 7" id="KW-0472">Membrane</keyword>
<evidence type="ECO:0000256" key="7">
    <source>
        <dbReference type="SAM" id="Phobius"/>
    </source>
</evidence>
<feature type="transmembrane region" description="Helical" evidence="7">
    <location>
        <begin position="367"/>
        <end position="387"/>
    </location>
</feature>
<feature type="transmembrane region" description="Helical" evidence="7">
    <location>
        <begin position="531"/>
        <end position="556"/>
    </location>
</feature>
<feature type="transmembrane region" description="Helical" evidence="7">
    <location>
        <begin position="277"/>
        <end position="300"/>
    </location>
</feature>
<dbReference type="EMBL" id="JASCTH010000010">
    <property type="protein sequence ID" value="MDI6100193.1"/>
    <property type="molecule type" value="Genomic_DNA"/>
</dbReference>
<evidence type="ECO:0000256" key="2">
    <source>
        <dbReference type="ARBA" id="ARBA00022475"/>
    </source>
</evidence>
<proteinExistence type="inferred from homology"/>
<feature type="domain" description="ABC3 transporter permease C-terminal" evidence="8">
    <location>
        <begin position="281"/>
        <end position="399"/>
    </location>
</feature>
<comment type="similarity">
    <text evidence="6">Belongs to the ABC-4 integral membrane protein family.</text>
</comment>
<gene>
    <name evidence="9" type="ORF">QLQ12_16435</name>
</gene>
<keyword evidence="2" id="KW-1003">Cell membrane</keyword>
<sequence>MGRVLLIGRLAVRDLRRRPVEAALLLLAVLAATTTLTLGLVLRNAAGDPYQNTREATSGPDVVVSAGTAAGLPDLERIAGAAGVSGHSGPFPVAAAKIEAGGRVSDVQAVGRDTGAAAIDQPALVSGGWVRDGGVVLEAAFAAAFGVTVGDRVTVNGRSFDVAGVAVTASMAPYPGSSCLVATGCASGPVTDDDLPPGVLRTPGLVWLTGADVRSLAPDTLAYLMSLKLAAPGEAAAFVAANDEGSTIAPGGPLPPRIQPWQEIQADATEVAGDSQILLMIGAWLLGLLAVASLSVLVGGRMADQTRRVGLLKAVGGTPGLVAVVLLAEYLLVAVVAAAAGLAIGALSAPLLTDAGAGLLGSAGTPGLTFTTIGTVTAAALAVAALATTAPALRAARSSTVGALSDPARPPRRSGWLIAVSARLPVPLLLALRVAARRPRRFVLAVTGVAVTVSGVYVVMILDAFLSGPSSTGYGAAQNDLLRRVLLTWTVILLLLAAVNAVVITWATVLDNRHTSALARALGATPREMTVALAAAQAIPALLGAVLGVFPAGFALFETIMAVTGGDGDRATVPPLWQLSAVVLATVLVVSALTAIPAHFGTRRPVTEALRAV</sequence>
<evidence type="ECO:0000256" key="5">
    <source>
        <dbReference type="ARBA" id="ARBA00023136"/>
    </source>
</evidence>
<dbReference type="Proteomes" id="UP001241758">
    <property type="component" value="Unassembled WGS sequence"/>
</dbReference>
<keyword evidence="3 7" id="KW-0812">Transmembrane</keyword>
<evidence type="ECO:0000313" key="9">
    <source>
        <dbReference type="EMBL" id="MDI6100193.1"/>
    </source>
</evidence>
<evidence type="ECO:0000256" key="3">
    <source>
        <dbReference type="ARBA" id="ARBA00022692"/>
    </source>
</evidence>
<feature type="domain" description="ABC3 transporter permease C-terminal" evidence="8">
    <location>
        <begin position="491"/>
        <end position="596"/>
    </location>
</feature>
<evidence type="ECO:0000313" key="10">
    <source>
        <dbReference type="Proteomes" id="UP001241758"/>
    </source>
</evidence>
<feature type="transmembrane region" description="Helical" evidence="7">
    <location>
        <begin position="576"/>
        <end position="596"/>
    </location>
</feature>
<keyword evidence="4 7" id="KW-1133">Transmembrane helix</keyword>
<dbReference type="InterPro" id="IPR003838">
    <property type="entry name" value="ABC3_permease_C"/>
</dbReference>
<evidence type="ECO:0000256" key="4">
    <source>
        <dbReference type="ARBA" id="ARBA00022989"/>
    </source>
</evidence>
<protein>
    <submittedName>
        <fullName evidence="9">FtsX-like permease family protein</fullName>
    </submittedName>
</protein>
<name>A0ABT6WKD3_9ACTN</name>
<comment type="caution">
    <text evidence="9">The sequence shown here is derived from an EMBL/GenBank/DDBJ whole genome shotgun (WGS) entry which is preliminary data.</text>
</comment>
<accession>A0ABT6WKD3</accession>
<dbReference type="PANTHER" id="PTHR30572:SF4">
    <property type="entry name" value="ABC TRANSPORTER PERMEASE YTRF"/>
    <property type="match status" value="1"/>
</dbReference>
<feature type="transmembrane region" description="Helical" evidence="7">
    <location>
        <begin position="442"/>
        <end position="466"/>
    </location>
</feature>
<reference evidence="9 10" key="1">
    <citation type="submission" date="2023-05" db="EMBL/GenBank/DDBJ databases">
        <title>Actinoplanes sp. NEAU-A12 genome sequencing.</title>
        <authorList>
            <person name="Wang Z.-S."/>
        </authorList>
    </citation>
    <scope>NUCLEOTIDE SEQUENCE [LARGE SCALE GENOMIC DNA]</scope>
    <source>
        <strain evidence="9 10">NEAU-A12</strain>
    </source>
</reference>
<feature type="transmembrane region" description="Helical" evidence="7">
    <location>
        <begin position="486"/>
        <end position="510"/>
    </location>
</feature>
<feature type="transmembrane region" description="Helical" evidence="7">
    <location>
        <begin position="321"/>
        <end position="347"/>
    </location>
</feature>
<organism evidence="9 10">
    <name type="scientific">Actinoplanes sandaracinus</name>
    <dbReference type="NCBI Taxonomy" id="3045177"/>
    <lineage>
        <taxon>Bacteria</taxon>
        <taxon>Bacillati</taxon>
        <taxon>Actinomycetota</taxon>
        <taxon>Actinomycetes</taxon>
        <taxon>Micromonosporales</taxon>
        <taxon>Micromonosporaceae</taxon>
        <taxon>Actinoplanes</taxon>
    </lineage>
</organism>
<evidence type="ECO:0000259" key="8">
    <source>
        <dbReference type="Pfam" id="PF02687"/>
    </source>
</evidence>
<dbReference type="InterPro" id="IPR050250">
    <property type="entry name" value="Macrolide_Exporter_MacB"/>
</dbReference>
<dbReference type="PANTHER" id="PTHR30572">
    <property type="entry name" value="MEMBRANE COMPONENT OF TRANSPORTER-RELATED"/>
    <property type="match status" value="1"/>
</dbReference>
<keyword evidence="10" id="KW-1185">Reference proteome</keyword>
<dbReference type="RefSeq" id="WP_282760838.1">
    <property type="nucleotide sequence ID" value="NZ_JASCTH010000010.1"/>
</dbReference>